<dbReference type="SUPFAM" id="SSF90123">
    <property type="entry name" value="ABC transporter transmembrane region"/>
    <property type="match status" value="2"/>
</dbReference>
<dbReference type="Gene3D" id="3.40.50.300">
    <property type="entry name" value="P-loop containing nucleotide triphosphate hydrolases"/>
    <property type="match status" value="2"/>
</dbReference>
<dbReference type="InterPro" id="IPR017871">
    <property type="entry name" value="ABC_transporter-like_CS"/>
</dbReference>
<dbReference type="CDD" id="cd03250">
    <property type="entry name" value="ABCC_MRP_domain1"/>
    <property type="match status" value="1"/>
</dbReference>
<evidence type="ECO:0000256" key="5">
    <source>
        <dbReference type="ARBA" id="ARBA00022840"/>
    </source>
</evidence>
<feature type="domain" description="ABC transporter" evidence="10">
    <location>
        <begin position="525"/>
        <end position="748"/>
    </location>
</feature>
<feature type="transmembrane region" description="Helical" evidence="9">
    <location>
        <begin position="993"/>
        <end position="1016"/>
    </location>
</feature>
<feature type="transmembrane region" description="Helical" evidence="9">
    <location>
        <begin position="293"/>
        <end position="321"/>
    </location>
</feature>
<evidence type="ECO:0000313" key="12">
    <source>
        <dbReference type="Proteomes" id="UP001652642"/>
    </source>
</evidence>
<dbReference type="CDD" id="cd18599">
    <property type="entry name" value="ABC_6TM_MRP5_8_9_D2"/>
    <property type="match status" value="1"/>
</dbReference>
<dbReference type="Pfam" id="PF00005">
    <property type="entry name" value="ABC_tran"/>
    <property type="match status" value="2"/>
</dbReference>
<feature type="transmembrane region" description="Helical" evidence="9">
    <location>
        <begin position="424"/>
        <end position="450"/>
    </location>
</feature>
<evidence type="ECO:0000313" key="13">
    <source>
        <dbReference type="RefSeq" id="XP_072836592.1"/>
    </source>
</evidence>
<dbReference type="RefSeq" id="XP_072836592.1">
    <property type="nucleotide sequence ID" value="XM_072980491.1"/>
</dbReference>
<keyword evidence="12" id="KW-1185">Reference proteome</keyword>
<sequence length="1444" mass="161735">MSKRNGGHVLECRNNTVEEKKYEETNGVTGLTYRELGESSEPWYQMGKVAASDHYLRPPDIGRGKDEKTFCQKYASSLKNMIPIRCQASSVNPLDDAGFFSFATFSWLSSVMFRGFRRNIDVATLPPLSWHDSTEPNAKRLQLIWEAELAKVGPEKASLAKVVLRFQRTRVLVDILANVFCMTLGALGPTVLIHSILQYSESGSTDLVRGIGLCVALFLTEISKILCWSLAWAINYRTAIRLKVAFSMMAFERLLAFKTLMHTSMGEVINLLANDGYRMFEAALFCPLPVAAPLLMVVCSVYSCTILGPTALIGTFVYIVFIPIQMLMARLTSAFRRAAIVVTDKRVRIMNEILTCIKLIKMYSWEKSFANTVRGIRKGERKILEKAGYVQSVNSALSPIVSTLSIVLTFFFHTLLKQDLTASVAFSVIAMFNVMKFSIVILPFSVKAAAEANVSLKRLKKILLTEIPPDYVKPMKDPQNAVILEGATLSWERSPSPCRSKINKESPQNNEKIHRCPTLPAKSVVSLHQINFSGTESSNSFTLHNITYAIKKGKILGICGQVGSGKSSLITAILGQMYLSKGSVAVDGTLAYVSQQAWIFHGTVQENILFGERYDEPRYNYALKVCGLNPDLDLLPYGDMTEIGERGLNLSGGQKQRISLARAVYADRDIYLLDDPLSAVDAHVGKHIFEQCIKEALREKTILLVTHQLQYLEFCDEIILLEDGEICESGTHAKLMRAKGRYATLVQNLHTDEDTFKTGTWKREGLKSQMGFFSVILSQGSHFLNPPAATPVADDAQANTQDTSYEGVNNPAFDMSDETNREPKKEQKTRKDPAPANQLVKEEGKQEGSVSWKTYYTYIRASGGFILWSFILLLFMLMIGCSAFSNWWLSYWLEQGSGANCSLPQNTTCDEESITGNPRLHFYQLVYSMSIVAMIVLSFIKGFVFTKTTLRGSSILHNTVFYKILQSPMSFFDTTPTGRIMNRFSKDMDELDVRLPFCAEIFLQQLFMVLSIVVITAVVFPYLLIVMAILTVIFILLFQVFQHTIRELKRVDNLSRSPWISLITSSIQGLSTIHAYNKQEDYMNRFKMLNDRNSSHFALFNYALRWFGVRTDILMIIMTLIVSLFVVLSPSSISAAEKGLALTYTIQLSGLLQVCVRTGTETEAKFISVEQITEYITKCVPEAKEEDALVKPPADWPEKGEITFQQYRMKYRENTPEVLHDINLNIHGKEKVGIVGRTGSGKSSLAVALFRLVEPMAGTIVIDGIDICTISLESLRSKLSIIPQDPVLFVGTVRYNLDPFNKHTDDQIWEALHRTFMKSTVSKLPGKLEAEVVENGENFSVGERQLLCMARALLRNSKIILLDEATASIDSETDVQIQRTIQEAFKDCTVLTIAHRINTIHNCDRVLVMEKGKVAEFGKPDELVRNPKSAFASLLAATSKASSL</sequence>
<dbReference type="Gene3D" id="1.20.1560.10">
    <property type="entry name" value="ABC transporter type 1, transmembrane domain"/>
    <property type="match status" value="2"/>
</dbReference>
<dbReference type="PANTHER" id="PTHR24223">
    <property type="entry name" value="ATP-BINDING CASSETTE SUB-FAMILY C"/>
    <property type="match status" value="1"/>
</dbReference>
<dbReference type="CDD" id="cd03244">
    <property type="entry name" value="ABCC_MRP_domain2"/>
    <property type="match status" value="1"/>
</dbReference>
<dbReference type="PROSITE" id="PS50893">
    <property type="entry name" value="ABC_TRANSPORTER_2"/>
    <property type="match status" value="2"/>
</dbReference>
<feature type="transmembrane region" description="Helical" evidence="9">
    <location>
        <begin position="1113"/>
        <end position="1133"/>
    </location>
</feature>
<feature type="domain" description="ABC transmembrane type-1" evidence="11">
    <location>
        <begin position="870"/>
        <end position="1164"/>
    </location>
</feature>
<dbReference type="InterPro" id="IPR003593">
    <property type="entry name" value="AAA+_ATPase"/>
</dbReference>
<proteinExistence type="predicted"/>
<name>A0ABM5ETW9_9SAUR</name>
<evidence type="ECO:0000256" key="9">
    <source>
        <dbReference type="SAM" id="Phobius"/>
    </source>
</evidence>
<feature type="transmembrane region" description="Helical" evidence="9">
    <location>
        <begin position="175"/>
        <end position="197"/>
    </location>
</feature>
<feature type="transmembrane region" description="Helical" evidence="9">
    <location>
        <begin position="865"/>
        <end position="889"/>
    </location>
</feature>
<feature type="transmembrane region" description="Helical" evidence="9">
    <location>
        <begin position="1022"/>
        <end position="1041"/>
    </location>
</feature>
<feature type="transmembrane region" description="Helical" evidence="9">
    <location>
        <begin position="925"/>
        <end position="944"/>
    </location>
</feature>
<reference evidence="13" key="1">
    <citation type="submission" date="2025-08" db="UniProtKB">
        <authorList>
            <consortium name="RefSeq"/>
        </authorList>
    </citation>
    <scope>IDENTIFICATION</scope>
</reference>
<evidence type="ECO:0000256" key="8">
    <source>
        <dbReference type="SAM" id="MobiDB-lite"/>
    </source>
</evidence>
<dbReference type="GeneID" id="110076356"/>
<dbReference type="PANTHER" id="PTHR24223:SF10">
    <property type="entry name" value="ATP-BINDING CASSETTE SUB-FAMILY C MEMBER 12"/>
    <property type="match status" value="1"/>
</dbReference>
<dbReference type="SMART" id="SM00382">
    <property type="entry name" value="AAA"/>
    <property type="match status" value="2"/>
</dbReference>
<feature type="region of interest" description="Disordered" evidence="8">
    <location>
        <begin position="803"/>
        <end position="843"/>
    </location>
</feature>
<evidence type="ECO:0000256" key="1">
    <source>
        <dbReference type="ARBA" id="ARBA00004370"/>
    </source>
</evidence>
<organism evidence="12 13">
    <name type="scientific">Pogona vitticeps</name>
    <name type="common">central bearded dragon</name>
    <dbReference type="NCBI Taxonomy" id="103695"/>
    <lineage>
        <taxon>Eukaryota</taxon>
        <taxon>Metazoa</taxon>
        <taxon>Chordata</taxon>
        <taxon>Craniata</taxon>
        <taxon>Vertebrata</taxon>
        <taxon>Euteleostomi</taxon>
        <taxon>Lepidosauria</taxon>
        <taxon>Squamata</taxon>
        <taxon>Bifurcata</taxon>
        <taxon>Unidentata</taxon>
        <taxon>Episquamata</taxon>
        <taxon>Toxicofera</taxon>
        <taxon>Iguania</taxon>
        <taxon>Acrodonta</taxon>
        <taxon>Agamidae</taxon>
        <taxon>Amphibolurinae</taxon>
        <taxon>Pogona</taxon>
    </lineage>
</organism>
<dbReference type="InterPro" id="IPR050173">
    <property type="entry name" value="ABC_transporter_C-like"/>
</dbReference>
<evidence type="ECO:0000256" key="2">
    <source>
        <dbReference type="ARBA" id="ARBA00022448"/>
    </source>
</evidence>
<evidence type="ECO:0000256" key="6">
    <source>
        <dbReference type="ARBA" id="ARBA00022989"/>
    </source>
</evidence>
<accession>A0ABM5ETW9</accession>
<dbReference type="SUPFAM" id="SSF52540">
    <property type="entry name" value="P-loop containing nucleoside triphosphate hydrolases"/>
    <property type="match status" value="2"/>
</dbReference>
<keyword evidence="5" id="KW-0067">ATP-binding</keyword>
<evidence type="ECO:0000259" key="10">
    <source>
        <dbReference type="PROSITE" id="PS50893"/>
    </source>
</evidence>
<evidence type="ECO:0000256" key="4">
    <source>
        <dbReference type="ARBA" id="ARBA00022741"/>
    </source>
</evidence>
<dbReference type="InterPro" id="IPR036640">
    <property type="entry name" value="ABC1_TM_sf"/>
</dbReference>
<comment type="subcellular location">
    <subcellularLocation>
        <location evidence="1">Membrane</location>
    </subcellularLocation>
</comment>
<keyword evidence="2" id="KW-0813">Transport</keyword>
<feature type="transmembrane region" description="Helical" evidence="9">
    <location>
        <begin position="387"/>
        <end position="412"/>
    </location>
</feature>
<keyword evidence="4" id="KW-0547">Nucleotide-binding</keyword>
<evidence type="ECO:0000256" key="3">
    <source>
        <dbReference type="ARBA" id="ARBA00022692"/>
    </source>
</evidence>
<feature type="compositionally biased region" description="Basic and acidic residues" evidence="8">
    <location>
        <begin position="818"/>
        <end position="833"/>
    </location>
</feature>
<dbReference type="InterPro" id="IPR003439">
    <property type="entry name" value="ABC_transporter-like_ATP-bd"/>
</dbReference>
<dbReference type="Proteomes" id="UP001652642">
    <property type="component" value="Chromosome 10"/>
</dbReference>
<evidence type="ECO:0000256" key="7">
    <source>
        <dbReference type="ARBA" id="ARBA00023136"/>
    </source>
</evidence>
<dbReference type="InterPro" id="IPR027417">
    <property type="entry name" value="P-loop_NTPase"/>
</dbReference>
<feature type="domain" description="ABC transmembrane type-1" evidence="11">
    <location>
        <begin position="175"/>
        <end position="451"/>
    </location>
</feature>
<dbReference type="PROSITE" id="PS50929">
    <property type="entry name" value="ABC_TM1F"/>
    <property type="match status" value="2"/>
</dbReference>
<gene>
    <name evidence="13" type="primary">LOC110076356</name>
</gene>
<dbReference type="PROSITE" id="PS00211">
    <property type="entry name" value="ABC_TRANSPORTER_1"/>
    <property type="match status" value="2"/>
</dbReference>
<feature type="domain" description="ABC transporter" evidence="10">
    <location>
        <begin position="1202"/>
        <end position="1436"/>
    </location>
</feature>
<dbReference type="CDD" id="cd18592">
    <property type="entry name" value="ABC_6TM_MRP5_8_9_D1"/>
    <property type="match status" value="1"/>
</dbReference>
<dbReference type="Pfam" id="PF00664">
    <property type="entry name" value="ABC_membrane"/>
    <property type="match status" value="2"/>
</dbReference>
<keyword evidence="7 9" id="KW-0472">Membrane</keyword>
<dbReference type="InterPro" id="IPR011527">
    <property type="entry name" value="ABC1_TM_dom"/>
</dbReference>
<feature type="transmembrane region" description="Helical" evidence="9">
    <location>
        <begin position="209"/>
        <end position="234"/>
    </location>
</feature>
<keyword evidence="3 9" id="KW-0812">Transmembrane</keyword>
<keyword evidence="6 9" id="KW-1133">Transmembrane helix</keyword>
<protein>
    <submittedName>
        <fullName evidence="13">ATP-binding cassette sub-family C member 12-like isoform X1</fullName>
    </submittedName>
</protein>
<evidence type="ECO:0000259" key="11">
    <source>
        <dbReference type="PROSITE" id="PS50929"/>
    </source>
</evidence>